<evidence type="ECO:0000256" key="6">
    <source>
        <dbReference type="ARBA" id="ARBA00023034"/>
    </source>
</evidence>
<dbReference type="PANTHER" id="PTHR28652:SF1">
    <property type="entry name" value="TRANSMEMBRANE PROTEIN 59-LIKE"/>
    <property type="match status" value="1"/>
</dbReference>
<evidence type="ECO:0000256" key="4">
    <source>
        <dbReference type="ARBA" id="ARBA00022729"/>
    </source>
</evidence>
<gene>
    <name evidence="11" type="ORF">Z043_107071</name>
</gene>
<protein>
    <submittedName>
        <fullName evidence="11">Tmem59l-like</fullName>
    </submittedName>
</protein>
<feature type="signal peptide" evidence="10">
    <location>
        <begin position="1"/>
        <end position="26"/>
    </location>
</feature>
<organism evidence="11 12">
    <name type="scientific">Scleropages formosus</name>
    <name type="common">Asian bonytongue</name>
    <name type="synonym">Osteoglossum formosum</name>
    <dbReference type="NCBI Taxonomy" id="113540"/>
    <lineage>
        <taxon>Eukaryota</taxon>
        <taxon>Metazoa</taxon>
        <taxon>Chordata</taxon>
        <taxon>Craniata</taxon>
        <taxon>Vertebrata</taxon>
        <taxon>Euteleostomi</taxon>
        <taxon>Actinopterygii</taxon>
        <taxon>Neopterygii</taxon>
        <taxon>Teleostei</taxon>
        <taxon>Osteoglossocephala</taxon>
        <taxon>Osteoglossomorpha</taxon>
        <taxon>Osteoglossiformes</taxon>
        <taxon>Osteoglossidae</taxon>
        <taxon>Scleropages</taxon>
    </lineage>
</organism>
<comment type="caution">
    <text evidence="11">The sequence shown here is derived from an EMBL/GenBank/DDBJ whole genome shotgun (WGS) entry which is preliminary data.</text>
</comment>
<evidence type="ECO:0000256" key="3">
    <source>
        <dbReference type="ARBA" id="ARBA00022692"/>
    </source>
</evidence>
<evidence type="ECO:0000256" key="2">
    <source>
        <dbReference type="ARBA" id="ARBA00009643"/>
    </source>
</evidence>
<keyword evidence="3" id="KW-0812">Transmembrane</keyword>
<keyword evidence="4 10" id="KW-0732">Signal</keyword>
<evidence type="ECO:0000256" key="10">
    <source>
        <dbReference type="SAM" id="SignalP"/>
    </source>
</evidence>
<dbReference type="EMBL" id="JARO02002015">
    <property type="protein sequence ID" value="KPP73809.1"/>
    <property type="molecule type" value="Genomic_DNA"/>
</dbReference>
<accession>A0A0N8K132</accession>
<reference evidence="11 12" key="1">
    <citation type="submission" date="2015-08" db="EMBL/GenBank/DDBJ databases">
        <title>The genome of the Asian arowana (Scleropages formosus).</title>
        <authorList>
            <person name="Tan M.H."/>
            <person name="Gan H.M."/>
            <person name="Croft L.J."/>
            <person name="Austin C.M."/>
        </authorList>
    </citation>
    <scope>NUCLEOTIDE SEQUENCE [LARGE SCALE GENOMIC DNA]</scope>
    <source>
        <strain evidence="11">Aro1</strain>
    </source>
</reference>
<evidence type="ECO:0000313" key="12">
    <source>
        <dbReference type="Proteomes" id="UP000034805"/>
    </source>
</evidence>
<keyword evidence="6" id="KW-0333">Golgi apparatus</keyword>
<comment type="subcellular location">
    <subcellularLocation>
        <location evidence="1">Golgi apparatus membrane</location>
        <topology evidence="1">Single-pass type I membrane protein</topology>
    </subcellularLocation>
</comment>
<evidence type="ECO:0000256" key="5">
    <source>
        <dbReference type="ARBA" id="ARBA00022989"/>
    </source>
</evidence>
<keyword evidence="5" id="KW-1133">Transmembrane helix</keyword>
<dbReference type="AlphaFoldDB" id="A0A0N8K132"/>
<feature type="chain" id="PRO_5006027432" evidence="10">
    <location>
        <begin position="27"/>
        <end position="306"/>
    </location>
</feature>
<proteinExistence type="inferred from homology"/>
<dbReference type="InterPro" id="IPR022065">
    <property type="entry name" value="Uncharacterised_TMEM59"/>
</dbReference>
<evidence type="ECO:0000256" key="9">
    <source>
        <dbReference type="SAM" id="MobiDB-lite"/>
    </source>
</evidence>
<dbReference type="PANTHER" id="PTHR28652">
    <property type="entry name" value="TRANSMEMBRANE PROTEIN 59-LIKE PROTEIN"/>
    <property type="match status" value="1"/>
</dbReference>
<name>A0A0N8K132_SCLFO</name>
<evidence type="ECO:0000256" key="7">
    <source>
        <dbReference type="ARBA" id="ARBA00023136"/>
    </source>
</evidence>
<dbReference type="Proteomes" id="UP000034805">
    <property type="component" value="Unassembled WGS sequence"/>
</dbReference>
<comment type="similarity">
    <text evidence="2">Belongs to the TMEM59 family.</text>
</comment>
<evidence type="ECO:0000313" key="11">
    <source>
        <dbReference type="EMBL" id="KPP73809.1"/>
    </source>
</evidence>
<keyword evidence="7" id="KW-0472">Membrane</keyword>
<dbReference type="GO" id="GO:0000139">
    <property type="term" value="C:Golgi membrane"/>
    <property type="evidence" value="ECO:0007669"/>
    <property type="project" value="UniProtKB-SubCell"/>
</dbReference>
<dbReference type="Pfam" id="PF12280">
    <property type="entry name" value="BSMAP"/>
    <property type="match status" value="1"/>
</dbReference>
<feature type="region of interest" description="Disordered" evidence="9">
    <location>
        <begin position="276"/>
        <end position="298"/>
    </location>
</feature>
<keyword evidence="8" id="KW-0325">Glycoprotein</keyword>
<sequence>MQRRGGGVRAASALVVPVLLAALATASLDPFDNQLGDISYCKQRCDATLGGRSGARDTVLSACHRGCRLFSICQFVNGNGGHNASRDECQGACQEAYVRPAEQEGCLNGCENQPAGAESERRKLKAMMRRSKPLSVMDLLSSWCSDIVSSAQSFISSTWTFYLQADDGKVLVFQLFYTLLTWRRSSPPNTPQSEPQMEFSFPELQTPRVDVVDKAWSVVSSSTQRPRGGERAAPHLQPRRLTLRPLTLAHRDCVCRLTCCCGWRCFPTCAGARERSAARGGAKGRRGANRAEAPPADHDFLGCMSR</sequence>
<evidence type="ECO:0000256" key="8">
    <source>
        <dbReference type="ARBA" id="ARBA00023180"/>
    </source>
</evidence>
<dbReference type="STRING" id="113540.ENSSFOP00015017473"/>
<evidence type="ECO:0000256" key="1">
    <source>
        <dbReference type="ARBA" id="ARBA00004614"/>
    </source>
</evidence>